<dbReference type="EMBL" id="JBBJBU010000015">
    <property type="protein sequence ID" value="KAK7202822.1"/>
    <property type="molecule type" value="Genomic_DNA"/>
</dbReference>
<comment type="subcellular location">
    <subcellularLocation>
        <location evidence="1">Endoplasmic reticulum membrane</location>
        <topology evidence="1">Single-pass membrane protein</topology>
    </subcellularLocation>
</comment>
<dbReference type="PANTHER" id="PTHR10859">
    <property type="entry name" value="GLYCOSYL TRANSFERASE"/>
    <property type="match status" value="1"/>
</dbReference>
<organism evidence="15 16">
    <name type="scientific">Myxozyma melibiosi</name>
    <dbReference type="NCBI Taxonomy" id="54550"/>
    <lineage>
        <taxon>Eukaryota</taxon>
        <taxon>Fungi</taxon>
        <taxon>Dikarya</taxon>
        <taxon>Ascomycota</taxon>
        <taxon>Saccharomycotina</taxon>
        <taxon>Lipomycetes</taxon>
        <taxon>Lipomycetales</taxon>
        <taxon>Lipomycetaceae</taxon>
        <taxon>Myxozyma</taxon>
    </lineage>
</organism>
<dbReference type="EC" id="2.4.1.117" evidence="4"/>
<accession>A0ABR1EYX9</accession>
<dbReference type="CDD" id="cd04188">
    <property type="entry name" value="DPG_synthase"/>
    <property type="match status" value="1"/>
</dbReference>
<keyword evidence="16" id="KW-1185">Reference proteome</keyword>
<dbReference type="RefSeq" id="XP_064765855.1">
    <property type="nucleotide sequence ID" value="XM_064910559.1"/>
</dbReference>
<evidence type="ECO:0000256" key="7">
    <source>
        <dbReference type="ARBA" id="ARBA00022692"/>
    </source>
</evidence>
<dbReference type="GeneID" id="90036071"/>
<keyword evidence="7 13" id="KW-0812">Transmembrane</keyword>
<keyword evidence="5" id="KW-0328">Glycosyltransferase</keyword>
<evidence type="ECO:0000256" key="13">
    <source>
        <dbReference type="SAM" id="Phobius"/>
    </source>
</evidence>
<dbReference type="Gene3D" id="3.90.550.10">
    <property type="entry name" value="Spore Coat Polysaccharide Biosynthesis Protein SpsA, Chain A"/>
    <property type="match status" value="1"/>
</dbReference>
<keyword evidence="10 13" id="KW-1133">Transmembrane helix</keyword>
<name>A0ABR1EYX9_9ASCO</name>
<dbReference type="InterPro" id="IPR001173">
    <property type="entry name" value="Glyco_trans_2-like"/>
</dbReference>
<keyword evidence="9" id="KW-0735">Signal-anchor</keyword>
<comment type="pathway">
    <text evidence="2">Protein modification; protein glycosylation.</text>
</comment>
<feature type="domain" description="Glycosyltransferase 2-like" evidence="14">
    <location>
        <begin position="114"/>
        <end position="296"/>
    </location>
</feature>
<proteinExistence type="inferred from homology"/>
<comment type="caution">
    <text evidence="15">The sequence shown here is derived from an EMBL/GenBank/DDBJ whole genome shotgun (WGS) entry which is preliminary data.</text>
</comment>
<dbReference type="InterPro" id="IPR035518">
    <property type="entry name" value="DPG_synthase"/>
</dbReference>
<keyword evidence="8" id="KW-0256">Endoplasmic reticulum</keyword>
<dbReference type="PANTHER" id="PTHR10859:SF91">
    <property type="entry name" value="DOLICHYL-PHOSPHATE BETA-GLUCOSYLTRANSFERASE"/>
    <property type="match status" value="1"/>
</dbReference>
<evidence type="ECO:0000256" key="1">
    <source>
        <dbReference type="ARBA" id="ARBA00004389"/>
    </source>
</evidence>
<evidence type="ECO:0000313" key="15">
    <source>
        <dbReference type="EMBL" id="KAK7202822.1"/>
    </source>
</evidence>
<reference evidence="15 16" key="1">
    <citation type="submission" date="2024-03" db="EMBL/GenBank/DDBJ databases">
        <title>Genome-scale model development and genomic sequencing of the oleaginous clade Lipomyces.</title>
        <authorList>
            <consortium name="Lawrence Berkeley National Laboratory"/>
            <person name="Czajka J.J."/>
            <person name="Han Y."/>
            <person name="Kim J."/>
            <person name="Mondo S.J."/>
            <person name="Hofstad B.A."/>
            <person name="Robles A."/>
            <person name="Haridas S."/>
            <person name="Riley R."/>
            <person name="LaButti K."/>
            <person name="Pangilinan J."/>
            <person name="Andreopoulos W."/>
            <person name="Lipzen A."/>
            <person name="Yan J."/>
            <person name="Wang M."/>
            <person name="Ng V."/>
            <person name="Grigoriev I.V."/>
            <person name="Spatafora J.W."/>
            <person name="Magnuson J.K."/>
            <person name="Baker S.E."/>
            <person name="Pomraning K.R."/>
        </authorList>
    </citation>
    <scope>NUCLEOTIDE SEQUENCE [LARGE SCALE GENOMIC DNA]</scope>
    <source>
        <strain evidence="15 16">Phaff 52-87</strain>
    </source>
</reference>
<evidence type="ECO:0000256" key="6">
    <source>
        <dbReference type="ARBA" id="ARBA00022679"/>
    </source>
</evidence>
<evidence type="ECO:0000256" key="12">
    <source>
        <dbReference type="ARBA" id="ARBA00045097"/>
    </source>
</evidence>
<evidence type="ECO:0000256" key="4">
    <source>
        <dbReference type="ARBA" id="ARBA00012583"/>
    </source>
</evidence>
<comment type="similarity">
    <text evidence="3">Belongs to the glycosyltransferase 2 family.</text>
</comment>
<protein>
    <recommendedName>
        <fullName evidence="4">dolichyl-phosphate beta-glucosyltransferase</fullName>
        <ecNumber evidence="4">2.4.1.117</ecNumber>
    </recommendedName>
</protein>
<evidence type="ECO:0000313" key="16">
    <source>
        <dbReference type="Proteomes" id="UP001498771"/>
    </source>
</evidence>
<evidence type="ECO:0000256" key="3">
    <source>
        <dbReference type="ARBA" id="ARBA00006739"/>
    </source>
</evidence>
<keyword evidence="11 13" id="KW-0472">Membrane</keyword>
<feature type="transmembrane region" description="Helical" evidence="13">
    <location>
        <begin position="38"/>
        <end position="67"/>
    </location>
</feature>
<dbReference type="GO" id="GO:0016740">
    <property type="term" value="F:transferase activity"/>
    <property type="evidence" value="ECO:0007669"/>
    <property type="project" value="UniProtKB-KW"/>
</dbReference>
<feature type="transmembrane region" description="Helical" evidence="13">
    <location>
        <begin position="260"/>
        <end position="278"/>
    </location>
</feature>
<comment type="catalytic activity">
    <reaction evidence="12">
        <text>a di-trans,poly-cis-dolichyl phosphate + UDP-alpha-D-glucose = a di-trans,poly-cis-dolichyl beta-D-glucosyl phosphate + UDP</text>
        <dbReference type="Rhea" id="RHEA:15401"/>
        <dbReference type="Rhea" id="RHEA-COMP:19498"/>
        <dbReference type="Rhea" id="RHEA-COMP:19502"/>
        <dbReference type="ChEBI" id="CHEBI:57525"/>
        <dbReference type="ChEBI" id="CHEBI:57683"/>
        <dbReference type="ChEBI" id="CHEBI:58223"/>
        <dbReference type="ChEBI" id="CHEBI:58885"/>
        <dbReference type="EC" id="2.4.1.117"/>
    </reaction>
    <physiologicalReaction direction="left-to-right" evidence="12">
        <dbReference type="Rhea" id="RHEA:15402"/>
    </physiologicalReaction>
</comment>
<gene>
    <name evidence="15" type="ORF">BZA70DRAFT_242209</name>
</gene>
<evidence type="ECO:0000259" key="14">
    <source>
        <dbReference type="Pfam" id="PF00535"/>
    </source>
</evidence>
<evidence type="ECO:0000256" key="9">
    <source>
        <dbReference type="ARBA" id="ARBA00022968"/>
    </source>
</evidence>
<evidence type="ECO:0000256" key="5">
    <source>
        <dbReference type="ARBA" id="ARBA00022676"/>
    </source>
</evidence>
<keyword evidence="6 15" id="KW-0808">Transferase</keyword>
<sequence length="378" mass="41953">MAAVLFDSSKSATISELLVSYLSLGRLGSDAHSSRTTAWVLVAVWVTLLAVVALAAVYVLIACIAHFPRKAEKTENMYRTMTTEGQVSDLRPLPHIDQDEAREVESRKERVFMSVVVPAYNEVARLPIMLEEAVEVLTSWTVDGTPVTWEILVVDDGSRDETADVALKFAGEHKLDEGSLRVCKLVKNRGKGGAVTHGMQRARGDFIIFADADGASKFSDIRSLHSELIKLPGRSGIALGSRAHMVKTDAVVKRSFIRNFLMYGLHTLLYVFGIRSIGDTQCGFKLFSRAAVKAIFPYMHNEGWIFDVEVLILAERKRIPVAEVPISWHEVDGSKMELARDSIKMAVDLIAIRCSYILGIYDDGRRAGEKPARLKKEE</sequence>
<dbReference type="SUPFAM" id="SSF53448">
    <property type="entry name" value="Nucleotide-diphospho-sugar transferases"/>
    <property type="match status" value="1"/>
</dbReference>
<evidence type="ECO:0000256" key="2">
    <source>
        <dbReference type="ARBA" id="ARBA00004922"/>
    </source>
</evidence>
<dbReference type="Proteomes" id="UP001498771">
    <property type="component" value="Unassembled WGS sequence"/>
</dbReference>
<evidence type="ECO:0000256" key="8">
    <source>
        <dbReference type="ARBA" id="ARBA00022824"/>
    </source>
</evidence>
<evidence type="ECO:0000256" key="10">
    <source>
        <dbReference type="ARBA" id="ARBA00022989"/>
    </source>
</evidence>
<dbReference type="InterPro" id="IPR029044">
    <property type="entry name" value="Nucleotide-diphossugar_trans"/>
</dbReference>
<evidence type="ECO:0000256" key="11">
    <source>
        <dbReference type="ARBA" id="ARBA00023136"/>
    </source>
</evidence>
<dbReference type="Pfam" id="PF00535">
    <property type="entry name" value="Glycos_transf_2"/>
    <property type="match status" value="1"/>
</dbReference>